<keyword evidence="1" id="KW-1133">Transmembrane helix</keyword>
<dbReference type="Proteomes" id="UP000585050">
    <property type="component" value="Unassembled WGS sequence"/>
</dbReference>
<feature type="transmembrane region" description="Helical" evidence="1">
    <location>
        <begin position="93"/>
        <end position="113"/>
    </location>
</feature>
<keyword evidence="1" id="KW-0812">Transmembrane</keyword>
<evidence type="ECO:0000313" key="2">
    <source>
        <dbReference type="EMBL" id="NLR91180.1"/>
    </source>
</evidence>
<comment type="caution">
    <text evidence="2">The sequence shown here is derived from an EMBL/GenBank/DDBJ whole genome shotgun (WGS) entry which is preliminary data.</text>
</comment>
<proteinExistence type="predicted"/>
<name>A0A7X8SJ79_9BACT</name>
<feature type="transmembrane region" description="Helical" evidence="1">
    <location>
        <begin position="142"/>
        <end position="162"/>
    </location>
</feature>
<dbReference type="AlphaFoldDB" id="A0A7X8SJ79"/>
<feature type="transmembrane region" description="Helical" evidence="1">
    <location>
        <begin position="169"/>
        <end position="190"/>
    </location>
</feature>
<sequence length="233" mass="26306">MIQNSTNEEKENNNNHEPKIEMRRIRLVLGSFGLLLPVLLFVGNGNRLMPSMSHFYYTPSAVFLIGMVMSLGVVLIAYKGYKKTDKEWFSDHAITSTAGISAIVLVLFPAYSINVCSEVSFHGYPADNYLFGSMSDKFVNTIHFFSSALFVILLGVMSFFKFPKSKKNVWIYRTCGILIGLSVLGIGVLETVESLRKYFPNYVFWLETVAVCSFAIAWLVKSKPIQTFLSLFK</sequence>
<protein>
    <recommendedName>
        <fullName evidence="4">DUF998 domain-containing protein</fullName>
    </recommendedName>
</protein>
<organism evidence="2 3">
    <name type="scientific">Flammeovirga agarivorans</name>
    <dbReference type="NCBI Taxonomy" id="2726742"/>
    <lineage>
        <taxon>Bacteria</taxon>
        <taxon>Pseudomonadati</taxon>
        <taxon>Bacteroidota</taxon>
        <taxon>Cytophagia</taxon>
        <taxon>Cytophagales</taxon>
        <taxon>Flammeovirgaceae</taxon>
        <taxon>Flammeovirga</taxon>
    </lineage>
</organism>
<gene>
    <name evidence="2" type="ORF">HGP29_08175</name>
</gene>
<accession>A0A7X8SJ79</accession>
<reference evidence="2 3" key="1">
    <citation type="submission" date="2020-04" db="EMBL/GenBank/DDBJ databases">
        <title>Flammeovirga sp. SR4, a novel species isolated from seawater.</title>
        <authorList>
            <person name="Wang X."/>
        </authorList>
    </citation>
    <scope>NUCLEOTIDE SEQUENCE [LARGE SCALE GENOMIC DNA]</scope>
    <source>
        <strain evidence="2 3">SR4</strain>
    </source>
</reference>
<dbReference type="EMBL" id="JABAIL010000002">
    <property type="protein sequence ID" value="NLR91180.1"/>
    <property type="molecule type" value="Genomic_DNA"/>
</dbReference>
<feature type="transmembrane region" description="Helical" evidence="1">
    <location>
        <begin position="25"/>
        <end position="43"/>
    </location>
</feature>
<keyword evidence="1" id="KW-0472">Membrane</keyword>
<evidence type="ECO:0000313" key="3">
    <source>
        <dbReference type="Proteomes" id="UP000585050"/>
    </source>
</evidence>
<feature type="transmembrane region" description="Helical" evidence="1">
    <location>
        <begin position="202"/>
        <end position="220"/>
    </location>
</feature>
<dbReference type="RefSeq" id="WP_168881877.1">
    <property type="nucleotide sequence ID" value="NZ_JABAIL010000002.1"/>
</dbReference>
<evidence type="ECO:0008006" key="4">
    <source>
        <dbReference type="Google" id="ProtNLM"/>
    </source>
</evidence>
<evidence type="ECO:0000256" key="1">
    <source>
        <dbReference type="SAM" id="Phobius"/>
    </source>
</evidence>
<feature type="transmembrane region" description="Helical" evidence="1">
    <location>
        <begin position="55"/>
        <end position="81"/>
    </location>
</feature>
<keyword evidence="3" id="KW-1185">Reference proteome</keyword>